<dbReference type="PANTHER" id="PTHR11638">
    <property type="entry name" value="ATP-DEPENDENT CLP PROTEASE"/>
    <property type="match status" value="1"/>
</dbReference>
<dbReference type="Gene3D" id="3.40.50.300">
    <property type="entry name" value="P-loop containing nucleotide triphosphate hydrolases"/>
    <property type="match status" value="2"/>
</dbReference>
<feature type="region of interest" description="Disordered" evidence="9">
    <location>
        <begin position="146"/>
        <end position="173"/>
    </location>
</feature>
<evidence type="ECO:0000256" key="4">
    <source>
        <dbReference type="ARBA" id="ARBA00022840"/>
    </source>
</evidence>
<dbReference type="GO" id="GO:0034605">
    <property type="term" value="P:cellular response to heat"/>
    <property type="evidence" value="ECO:0007669"/>
    <property type="project" value="TreeGrafter"/>
</dbReference>
<dbReference type="CDD" id="cd19499">
    <property type="entry name" value="RecA-like_ClpB_Hsp104-like"/>
    <property type="match status" value="1"/>
</dbReference>
<dbReference type="FunFam" id="3.40.50.300:FF:000025">
    <property type="entry name" value="ATP-dependent Clp protease subunit"/>
    <property type="match status" value="1"/>
</dbReference>
<dbReference type="InterPro" id="IPR028299">
    <property type="entry name" value="ClpA/B_CS2"/>
</dbReference>
<comment type="function">
    <text evidence="6">Part of a stress-induced multi-chaperone system, it is involved in the recovery of the cell from heat-induced damage, in cooperation with DnaK, DnaJ and GrpE. Acts before DnaK, in the processing of protein aggregates. Protein binding stimulates the ATPase activity; ATP hydrolysis unfolds the denatured protein aggregates, which probably helps expose new hydrophobic binding sites on the surface of ClpB-bound aggregates, contributing to the solubilization and refolding of denatured protein aggregates by DnaK.</text>
</comment>
<dbReference type="NCBIfam" id="TIGR02639">
    <property type="entry name" value="ClpA"/>
    <property type="match status" value="1"/>
</dbReference>
<dbReference type="GO" id="GO:0005737">
    <property type="term" value="C:cytoplasm"/>
    <property type="evidence" value="ECO:0007669"/>
    <property type="project" value="TreeGrafter"/>
</dbReference>
<dbReference type="GO" id="GO:0043335">
    <property type="term" value="P:protein unfolding"/>
    <property type="evidence" value="ECO:0007669"/>
    <property type="project" value="InterPro"/>
</dbReference>
<dbReference type="AlphaFoldDB" id="A0A845HK16"/>
<evidence type="ECO:0000256" key="1">
    <source>
        <dbReference type="ARBA" id="ARBA00008675"/>
    </source>
</evidence>
<dbReference type="Pfam" id="PF07724">
    <property type="entry name" value="AAA_2"/>
    <property type="match status" value="1"/>
</dbReference>
<proteinExistence type="inferred from homology"/>
<dbReference type="InterPro" id="IPR013461">
    <property type="entry name" value="ClpA"/>
</dbReference>
<keyword evidence="3 8" id="KW-0547">Nucleotide-binding</keyword>
<dbReference type="SMART" id="SM00382">
    <property type="entry name" value="AAA"/>
    <property type="match status" value="2"/>
</dbReference>
<evidence type="ECO:0000259" key="10">
    <source>
        <dbReference type="PROSITE" id="PS51903"/>
    </source>
</evidence>
<evidence type="ECO:0000256" key="6">
    <source>
        <dbReference type="ARBA" id="ARBA00025613"/>
    </source>
</evidence>
<comment type="caution">
    <text evidence="11">The sequence shown here is derived from an EMBL/GenBank/DDBJ whole genome shotgun (WGS) entry which is preliminary data.</text>
</comment>
<dbReference type="InterPro" id="IPR027417">
    <property type="entry name" value="P-loop_NTPase"/>
</dbReference>
<dbReference type="PROSITE" id="PS00871">
    <property type="entry name" value="CLPAB_2"/>
    <property type="match status" value="1"/>
</dbReference>
<reference evidence="11 12" key="1">
    <citation type="submission" date="2019-12" db="EMBL/GenBank/DDBJ databases">
        <title>Novel species isolated from a subtropical stream in China.</title>
        <authorList>
            <person name="Lu H."/>
        </authorList>
    </citation>
    <scope>NUCLEOTIDE SEQUENCE [LARGE SCALE GENOMIC DNA]</scope>
    <source>
        <strain evidence="11 12">FT107W</strain>
    </source>
</reference>
<dbReference type="InterPro" id="IPR003593">
    <property type="entry name" value="AAA+_ATPase"/>
</dbReference>
<keyword evidence="5 8" id="KW-0143">Chaperone</keyword>
<dbReference type="Gene3D" id="1.10.8.60">
    <property type="match status" value="2"/>
</dbReference>
<dbReference type="InterPro" id="IPR019489">
    <property type="entry name" value="Clp_ATPase_C"/>
</dbReference>
<keyword evidence="4 8" id="KW-0067">ATP-binding</keyword>
<dbReference type="Gene3D" id="1.10.1780.10">
    <property type="entry name" value="Clp, N-terminal domain"/>
    <property type="match status" value="1"/>
</dbReference>
<name>A0A845HK16_9BURK</name>
<dbReference type="InterPro" id="IPR001270">
    <property type="entry name" value="ClpA/B"/>
</dbReference>
<sequence>MIAQELEVSLHMAFVEARQARHEFITVEHLLLALLDNPSAAEVLRACAVNIEDLRKTLTNFIGDNTPTVPGTGEVDTQPTLGFQRVIQRAIMHVQSASNGKKEVTGANVLVAIFGEKDSHAVYYLHQQGVTRLDVVNFISHGVRKDQQSDAAKASEGVEEGAPGGEGQTKESPLDQFTQNLNKAAAEGKIDPLIGREDEVDRVIQILCRRRKNNPLLVGEAGVGKTAIAEGLAYRITQNDVPEILQNAIVYSLDMGALLAGTKYRGDFEQRLKAVLKQLKDNPNGILFIDEIHTIIGAGSASGGTLDASNLLKPALANGQLKCVGATTYTEFRGVFEKDHALSRRFQKVDVNEPTVEQTVQILRGLKSRFEEHHGVKYSSSALSTAAELAARFINDRHLPDKAIDVIDEAGAAQRILPKSKQKKTIGKTEIEDIIAKIARIPPQTVNQDDRSKLQTIDRDLRNVVFGQDPAIEALASAIKMARAGLGKTDKPIGSFLFSGPTGVGKTEVAKQLAFILGIELIRFDMSEYMERHAVSRLIGAPPGYVGFDQGGLLTEAITKKPHAVLLLDEIEKAHPDIFNILLQVMDHGTLTDNNGRKADFRNVIIIMTTNAGAESLQKTSIGFTNSKQAGDEMADIKRMFTPEFRNRIDATISFRALDEEIILRVVDKFLMQLEEQLHEKKVEAIFSEKLRKFLAKKGFDPLMGARPMARLIQDMIRKALADELLFGRLVTGGRVTVDLDDKDLVKLEFPEPPDAAPTLPPETVEVE</sequence>
<dbReference type="PRINTS" id="PR00300">
    <property type="entry name" value="CLPPROTEASEA"/>
</dbReference>
<evidence type="ECO:0000313" key="11">
    <source>
        <dbReference type="EMBL" id="MYN19110.1"/>
    </source>
</evidence>
<dbReference type="Proteomes" id="UP000484875">
    <property type="component" value="Unassembled WGS sequence"/>
</dbReference>
<evidence type="ECO:0000256" key="2">
    <source>
        <dbReference type="ARBA" id="ARBA00022737"/>
    </source>
</evidence>
<keyword evidence="11" id="KW-0645">Protease</keyword>
<dbReference type="GO" id="GO:0008233">
    <property type="term" value="F:peptidase activity"/>
    <property type="evidence" value="ECO:0007669"/>
    <property type="project" value="UniProtKB-KW"/>
</dbReference>
<evidence type="ECO:0000256" key="9">
    <source>
        <dbReference type="SAM" id="MobiDB-lite"/>
    </source>
</evidence>
<comment type="similarity">
    <text evidence="1 8">Belongs to the ClpA/ClpB family.</text>
</comment>
<dbReference type="EMBL" id="WWCV01000040">
    <property type="protein sequence ID" value="MYN19110.1"/>
    <property type="molecule type" value="Genomic_DNA"/>
</dbReference>
<protein>
    <submittedName>
        <fullName evidence="11">ATP-dependent Clp protease ATP-binding subunit ClpA</fullName>
    </submittedName>
</protein>
<keyword evidence="2 7" id="KW-0677">Repeat</keyword>
<dbReference type="InterPro" id="IPR041546">
    <property type="entry name" value="ClpA/ClpB_AAA_lid"/>
</dbReference>
<dbReference type="SUPFAM" id="SSF52540">
    <property type="entry name" value="P-loop containing nucleoside triphosphate hydrolases"/>
    <property type="match status" value="2"/>
</dbReference>
<evidence type="ECO:0000256" key="3">
    <source>
        <dbReference type="ARBA" id="ARBA00022741"/>
    </source>
</evidence>
<dbReference type="Pfam" id="PF10431">
    <property type="entry name" value="ClpB_D2-small"/>
    <property type="match status" value="1"/>
</dbReference>
<dbReference type="SUPFAM" id="SSF81923">
    <property type="entry name" value="Double Clp-N motif"/>
    <property type="match status" value="1"/>
</dbReference>
<accession>A0A845HK16</accession>
<dbReference type="Pfam" id="PF02861">
    <property type="entry name" value="Clp_N"/>
    <property type="match status" value="1"/>
</dbReference>
<organism evidence="11 12">
    <name type="scientific">Duganella vulcania</name>
    <dbReference type="NCBI Taxonomy" id="2692166"/>
    <lineage>
        <taxon>Bacteria</taxon>
        <taxon>Pseudomonadati</taxon>
        <taxon>Pseudomonadota</taxon>
        <taxon>Betaproteobacteria</taxon>
        <taxon>Burkholderiales</taxon>
        <taxon>Oxalobacteraceae</taxon>
        <taxon>Telluria group</taxon>
        <taxon>Duganella</taxon>
    </lineage>
</organism>
<dbReference type="InterPro" id="IPR036628">
    <property type="entry name" value="Clp_N_dom_sf"/>
</dbReference>
<dbReference type="GO" id="GO:0005524">
    <property type="term" value="F:ATP binding"/>
    <property type="evidence" value="ECO:0007669"/>
    <property type="project" value="UniProtKB-KW"/>
</dbReference>
<dbReference type="InterPro" id="IPR004176">
    <property type="entry name" value="Clp_R_N"/>
</dbReference>
<dbReference type="SMART" id="SM01086">
    <property type="entry name" value="ClpB_D2-small"/>
    <property type="match status" value="1"/>
</dbReference>
<dbReference type="Pfam" id="PF00004">
    <property type="entry name" value="AAA"/>
    <property type="match status" value="1"/>
</dbReference>
<dbReference type="PROSITE" id="PS00870">
    <property type="entry name" value="CLPAB_1"/>
    <property type="match status" value="1"/>
</dbReference>
<dbReference type="GO" id="GO:0016887">
    <property type="term" value="F:ATP hydrolysis activity"/>
    <property type="evidence" value="ECO:0007669"/>
    <property type="project" value="InterPro"/>
</dbReference>
<dbReference type="PANTHER" id="PTHR11638:SF111">
    <property type="entry name" value="ATP-DEPENDENT CLP PROTEASE ATP-BINDING SUBUNIT CLPA"/>
    <property type="match status" value="1"/>
</dbReference>
<evidence type="ECO:0000256" key="8">
    <source>
        <dbReference type="RuleBase" id="RU004432"/>
    </source>
</evidence>
<dbReference type="PROSITE" id="PS51903">
    <property type="entry name" value="CLP_R"/>
    <property type="match status" value="1"/>
</dbReference>
<feature type="domain" description="Clp R" evidence="10">
    <location>
        <begin position="1"/>
        <end position="146"/>
    </location>
</feature>
<dbReference type="InterPro" id="IPR050130">
    <property type="entry name" value="ClpA_ClpB"/>
</dbReference>
<dbReference type="InterPro" id="IPR018368">
    <property type="entry name" value="ClpA/B_CS1"/>
</dbReference>
<keyword evidence="11" id="KW-0378">Hydrolase</keyword>
<evidence type="ECO:0000256" key="5">
    <source>
        <dbReference type="ARBA" id="ARBA00023186"/>
    </source>
</evidence>
<gene>
    <name evidence="11" type="primary">clpA</name>
    <name evidence="11" type="ORF">GTP81_20370</name>
</gene>
<evidence type="ECO:0000256" key="7">
    <source>
        <dbReference type="PROSITE-ProRule" id="PRU01251"/>
    </source>
</evidence>
<dbReference type="FunFam" id="3.40.50.300:FF:000010">
    <property type="entry name" value="Chaperone clpB 1, putative"/>
    <property type="match status" value="1"/>
</dbReference>
<dbReference type="GO" id="GO:0006508">
    <property type="term" value="P:proteolysis"/>
    <property type="evidence" value="ECO:0007669"/>
    <property type="project" value="UniProtKB-KW"/>
</dbReference>
<dbReference type="RefSeq" id="WP_161091587.1">
    <property type="nucleotide sequence ID" value="NZ_WWCV01000040.1"/>
</dbReference>
<evidence type="ECO:0000313" key="12">
    <source>
        <dbReference type="Proteomes" id="UP000484875"/>
    </source>
</evidence>
<dbReference type="InterPro" id="IPR003959">
    <property type="entry name" value="ATPase_AAA_core"/>
</dbReference>
<dbReference type="CDD" id="cd00009">
    <property type="entry name" value="AAA"/>
    <property type="match status" value="1"/>
</dbReference>
<dbReference type="Pfam" id="PF17871">
    <property type="entry name" value="AAA_lid_9"/>
    <property type="match status" value="1"/>
</dbReference>
<keyword evidence="12" id="KW-1185">Reference proteome</keyword>